<evidence type="ECO:0000313" key="1">
    <source>
        <dbReference type="EMBL" id="KAG8079315.1"/>
    </source>
</evidence>
<organism evidence="1 2">
    <name type="scientific">Zizania palustris</name>
    <name type="common">Northern wild rice</name>
    <dbReference type="NCBI Taxonomy" id="103762"/>
    <lineage>
        <taxon>Eukaryota</taxon>
        <taxon>Viridiplantae</taxon>
        <taxon>Streptophyta</taxon>
        <taxon>Embryophyta</taxon>
        <taxon>Tracheophyta</taxon>
        <taxon>Spermatophyta</taxon>
        <taxon>Magnoliopsida</taxon>
        <taxon>Liliopsida</taxon>
        <taxon>Poales</taxon>
        <taxon>Poaceae</taxon>
        <taxon>BOP clade</taxon>
        <taxon>Oryzoideae</taxon>
        <taxon>Oryzeae</taxon>
        <taxon>Zizaniinae</taxon>
        <taxon>Zizania</taxon>
    </lineage>
</organism>
<protein>
    <submittedName>
        <fullName evidence="1">Uncharacterized protein</fullName>
    </submittedName>
</protein>
<dbReference type="EMBL" id="JAAALK010000282">
    <property type="protein sequence ID" value="KAG8079315.1"/>
    <property type="molecule type" value="Genomic_DNA"/>
</dbReference>
<proteinExistence type="predicted"/>
<sequence>MGTGSGLERRPRQAAIRGGGWACSMWCLWQAVGVAVGIATTRGDGRDSDRDRRYLKAALRAGDDNWARRLGVADGDEYHRG</sequence>
<reference evidence="1" key="2">
    <citation type="submission" date="2021-02" db="EMBL/GenBank/DDBJ databases">
        <authorList>
            <person name="Kimball J.A."/>
            <person name="Haas M.W."/>
            <person name="Macchietto M."/>
            <person name="Kono T."/>
            <person name="Duquette J."/>
            <person name="Shao M."/>
        </authorList>
    </citation>
    <scope>NUCLEOTIDE SEQUENCE</scope>
    <source>
        <tissue evidence="1">Fresh leaf tissue</tissue>
    </source>
</reference>
<reference evidence="1" key="1">
    <citation type="journal article" date="2021" name="bioRxiv">
        <title>Whole Genome Assembly and Annotation of Northern Wild Rice, Zizania palustris L., Supports a Whole Genome Duplication in the Zizania Genus.</title>
        <authorList>
            <person name="Haas M."/>
            <person name="Kono T."/>
            <person name="Macchietto M."/>
            <person name="Millas R."/>
            <person name="McGilp L."/>
            <person name="Shao M."/>
            <person name="Duquette J."/>
            <person name="Hirsch C.N."/>
            <person name="Kimball J."/>
        </authorList>
    </citation>
    <scope>NUCLEOTIDE SEQUENCE</scope>
    <source>
        <tissue evidence="1">Fresh leaf tissue</tissue>
    </source>
</reference>
<dbReference type="Proteomes" id="UP000729402">
    <property type="component" value="Unassembled WGS sequence"/>
</dbReference>
<dbReference type="AlphaFoldDB" id="A0A8J5TBR7"/>
<name>A0A8J5TBR7_ZIZPA</name>
<gene>
    <name evidence="1" type="ORF">GUJ93_ZPchr0007g3289</name>
</gene>
<accession>A0A8J5TBR7</accession>
<comment type="caution">
    <text evidence="1">The sequence shown here is derived from an EMBL/GenBank/DDBJ whole genome shotgun (WGS) entry which is preliminary data.</text>
</comment>
<evidence type="ECO:0000313" key="2">
    <source>
        <dbReference type="Proteomes" id="UP000729402"/>
    </source>
</evidence>
<keyword evidence="2" id="KW-1185">Reference proteome</keyword>